<keyword evidence="3" id="KW-1185">Reference proteome</keyword>
<dbReference type="GO" id="GO:0016987">
    <property type="term" value="F:sigma factor activity"/>
    <property type="evidence" value="ECO:0007669"/>
    <property type="project" value="InterPro"/>
</dbReference>
<accession>A0AAX4NFT9</accession>
<dbReference type="InterPro" id="IPR000394">
    <property type="entry name" value="RNA_pol_sigma_54"/>
</dbReference>
<dbReference type="GeneID" id="95966858"/>
<dbReference type="Pfam" id="PF19810">
    <property type="entry name" value="HFX_2341_N"/>
    <property type="match status" value="1"/>
</dbReference>
<dbReference type="InterPro" id="IPR036390">
    <property type="entry name" value="WH_DNA-bd_sf"/>
</dbReference>
<dbReference type="GO" id="GO:0001216">
    <property type="term" value="F:DNA-binding transcription activator activity"/>
    <property type="evidence" value="ECO:0007669"/>
    <property type="project" value="InterPro"/>
</dbReference>
<dbReference type="RefSeq" id="WP_393971568.1">
    <property type="nucleotide sequence ID" value="NZ_CP133772.1"/>
</dbReference>
<dbReference type="Pfam" id="PF08279">
    <property type="entry name" value="HTH_11"/>
    <property type="match status" value="1"/>
</dbReference>
<dbReference type="InterPro" id="IPR013196">
    <property type="entry name" value="HTH_11"/>
</dbReference>
<dbReference type="CDD" id="cd00090">
    <property type="entry name" value="HTH_ARSR"/>
    <property type="match status" value="1"/>
</dbReference>
<dbReference type="Gene3D" id="3.40.50.11700">
    <property type="match status" value="1"/>
</dbReference>
<dbReference type="SUPFAM" id="SSF46785">
    <property type="entry name" value="Winged helix' DNA-binding domain"/>
    <property type="match status" value="1"/>
</dbReference>
<name>A0AAX4NFT9_9ARCH</name>
<proteinExistence type="predicted"/>
<reference evidence="2 3" key="1">
    <citation type="submission" date="2023-09" db="EMBL/GenBank/DDBJ databases">
        <authorList>
            <person name="Golyshina O.V."/>
            <person name="Lunev E.A."/>
            <person name="Bargiela R."/>
            <person name="Gaines M.C."/>
            <person name="Daum B."/>
            <person name="Bale N.J."/>
            <person name="Koenen M."/>
            <person name="Sinninghe Damst J.S."/>
            <person name="Yakimov M."/>
            <person name="Golyshin P.N."/>
        </authorList>
    </citation>
    <scope>NUCLEOTIDE SEQUENCE [LARGE SCALE GENOMIC DNA]</scope>
    <source>
        <strain evidence="2 3">M1</strain>
    </source>
</reference>
<dbReference type="EMBL" id="CP133772">
    <property type="protein sequence ID" value="WYX99600.1"/>
    <property type="molecule type" value="Genomic_DNA"/>
</dbReference>
<dbReference type="PROSITE" id="PS50987">
    <property type="entry name" value="HTH_ARSR_2"/>
    <property type="match status" value="1"/>
</dbReference>
<dbReference type="AlphaFoldDB" id="A0AAX4NFT9"/>
<organism evidence="2 3">
    <name type="scientific">Oxyplasma meridianum</name>
    <dbReference type="NCBI Taxonomy" id="3073602"/>
    <lineage>
        <taxon>Archaea</taxon>
        <taxon>Methanobacteriati</taxon>
        <taxon>Thermoplasmatota</taxon>
        <taxon>Thermoplasmata</taxon>
        <taxon>Thermoplasmatales</taxon>
        <taxon>Thermoplasmataceae</taxon>
        <taxon>Oxyplasma</taxon>
    </lineage>
</organism>
<dbReference type="InterPro" id="IPR011991">
    <property type="entry name" value="ArsR-like_HTH"/>
</dbReference>
<dbReference type="Proteomes" id="UP001451606">
    <property type="component" value="Chromosome"/>
</dbReference>
<dbReference type="Gene3D" id="1.10.10.10">
    <property type="entry name" value="Winged helix-like DNA-binding domain superfamily/Winged helix DNA-binding domain"/>
    <property type="match status" value="1"/>
</dbReference>
<feature type="domain" description="HTH arsR-type" evidence="1">
    <location>
        <begin position="119"/>
        <end position="206"/>
    </location>
</feature>
<sequence length="206" mass="23627">MRYAIAISGFHPELVIKPFLRMTKTIDELVLLGTRNEKSMETTKKIGEFLAFANVRSRYIEIQDIFNFFEILANLENLIVNMGKPLWVNVSAGPGIAISALTFFAINHDVIVVFYNKENDKTTKVEISKAKDLFRNASKNYDLLKLIEKTPLTLSDIAEKLTLSKSTISRRVRILKANYLVEINKKDRRISIGMTNTSRKLLERKE</sequence>
<evidence type="ECO:0000259" key="1">
    <source>
        <dbReference type="PROSITE" id="PS50987"/>
    </source>
</evidence>
<dbReference type="KEGG" id="omr:OXIME_000135"/>
<dbReference type="InterPro" id="IPR046260">
    <property type="entry name" value="HFX_2341-like_N"/>
</dbReference>
<dbReference type="PROSITE" id="PS00717">
    <property type="entry name" value="SIGMA54_1"/>
    <property type="match status" value="1"/>
</dbReference>
<evidence type="ECO:0000313" key="3">
    <source>
        <dbReference type="Proteomes" id="UP001451606"/>
    </source>
</evidence>
<evidence type="ECO:0000313" key="2">
    <source>
        <dbReference type="EMBL" id="WYX99600.1"/>
    </source>
</evidence>
<protein>
    <submittedName>
        <fullName evidence="2">DUF6293 family protein</fullName>
    </submittedName>
</protein>
<dbReference type="InterPro" id="IPR036388">
    <property type="entry name" value="WH-like_DNA-bd_sf"/>
</dbReference>
<gene>
    <name evidence="2" type="ORF">OXIME_000135</name>
</gene>
<dbReference type="InterPro" id="IPR001845">
    <property type="entry name" value="HTH_ArsR_DNA-bd_dom"/>
</dbReference>